<keyword evidence="5" id="KW-1185">Reference proteome</keyword>
<dbReference type="HAMAP" id="MF_03030">
    <property type="entry name" value="MGME1"/>
    <property type="match status" value="1"/>
</dbReference>
<dbReference type="InterPro" id="IPR011604">
    <property type="entry name" value="PDDEXK-like_dom_sf"/>
</dbReference>
<dbReference type="PANTHER" id="PTHR31340:SF5">
    <property type="entry name" value="MITOCHONDRIAL GENOME MAINTENANCE EXONUCLEASE 1"/>
    <property type="match status" value="1"/>
</dbReference>
<comment type="function">
    <text evidence="1">Metal-dependent single-stranded DNA (ssDNA) exonuclease involved in mitochondrial genome maintenance.</text>
</comment>
<evidence type="ECO:0000256" key="2">
    <source>
        <dbReference type="SAM" id="MobiDB-lite"/>
    </source>
</evidence>
<feature type="active site" evidence="1">
    <location>
        <position position="300"/>
    </location>
</feature>
<reference evidence="4" key="1">
    <citation type="submission" date="2022-07" db="EMBL/GenBank/DDBJ databases">
        <authorList>
            <person name="Trinca V."/>
            <person name="Uliana J.V.C."/>
            <person name="Torres T.T."/>
            <person name="Ward R.J."/>
            <person name="Monesi N."/>
        </authorList>
    </citation>
    <scope>NUCLEOTIDE SEQUENCE</scope>
    <source>
        <strain evidence="4">HSMRA1968</strain>
        <tissue evidence="4">Whole embryos</tissue>
    </source>
</reference>
<evidence type="ECO:0000259" key="3">
    <source>
        <dbReference type="Pfam" id="PF12705"/>
    </source>
</evidence>
<feature type="domain" description="PD-(D/E)XK endonuclease-like" evidence="3">
    <location>
        <begin position="266"/>
        <end position="384"/>
    </location>
</feature>
<comment type="caution">
    <text evidence="4">The sequence shown here is derived from an EMBL/GenBank/DDBJ whole genome shotgun (WGS) entry which is preliminary data.</text>
</comment>
<feature type="compositionally biased region" description="Basic and acidic residues" evidence="2">
    <location>
        <begin position="51"/>
        <end position="64"/>
    </location>
</feature>
<keyword evidence="1" id="KW-0540">Nuclease</keyword>
<organism evidence="4 5">
    <name type="scientific">Pseudolycoriella hygida</name>
    <dbReference type="NCBI Taxonomy" id="35572"/>
    <lineage>
        <taxon>Eukaryota</taxon>
        <taxon>Metazoa</taxon>
        <taxon>Ecdysozoa</taxon>
        <taxon>Arthropoda</taxon>
        <taxon>Hexapoda</taxon>
        <taxon>Insecta</taxon>
        <taxon>Pterygota</taxon>
        <taxon>Neoptera</taxon>
        <taxon>Endopterygota</taxon>
        <taxon>Diptera</taxon>
        <taxon>Nematocera</taxon>
        <taxon>Sciaroidea</taxon>
        <taxon>Sciaridae</taxon>
        <taxon>Pseudolycoriella</taxon>
    </lineage>
</organism>
<dbReference type="GO" id="GO:0006264">
    <property type="term" value="P:mitochondrial DNA replication"/>
    <property type="evidence" value="ECO:0007669"/>
    <property type="project" value="TreeGrafter"/>
</dbReference>
<protein>
    <recommendedName>
        <fullName evidence="1">Mitochondrial genome maintenance exonuclease 1</fullName>
        <ecNumber evidence="1">3.1.-.-</ecNumber>
    </recommendedName>
</protein>
<dbReference type="OrthoDB" id="5777131at2759"/>
<sequence>MSLHMFSSIRQKSTSAVKTLSKADRIKLLNSTSKCLYGPVIKSKSKAPTRLKRDEPHQPVEKPEIPATPETNFSSEMFWVIGNKWNQMFEKNVGSVAKKQETEPTFKPKIRIFKSIDKASHVLKKSLEVEVPNSHTLEPTIVQKPILLSDEELKNVLKHPLLTNALTRTPIDLRSSELRNVPSVGKVLQYTMSESARAALMNWKLSKIRELGEQGFAELQLANLNAGTTFHASIQEYFRTNEIPIESSPVYKLWESVRGVLETFTAMPEAVEQSVFHPTLKYKGISDCVSQVNNEMTIIEWKRSGRSKPTLEATYDAPVQLCAYLGALNAIPEFQGRIKQGMIVVAYENGKKADVYKMNEVMLRKYWRVWLIRLHEFWIRSRDGTLPAPI</sequence>
<keyword evidence="1" id="KW-0496">Mitochondrion</keyword>
<dbReference type="Gene3D" id="3.90.320.10">
    <property type="match status" value="1"/>
</dbReference>
<dbReference type="GO" id="GO:0005739">
    <property type="term" value="C:mitochondrion"/>
    <property type="evidence" value="ECO:0007669"/>
    <property type="project" value="UniProtKB-SubCell"/>
</dbReference>
<dbReference type="Proteomes" id="UP001151699">
    <property type="component" value="Chromosome A"/>
</dbReference>
<dbReference type="PANTHER" id="PTHR31340">
    <property type="entry name" value="MITOCHONDRIAL GENOME MAINTENANCE EXONUCLEASE 1"/>
    <property type="match status" value="1"/>
</dbReference>
<dbReference type="InterPro" id="IPR038726">
    <property type="entry name" value="PDDEXK_AddAB-type"/>
</dbReference>
<evidence type="ECO:0000313" key="4">
    <source>
        <dbReference type="EMBL" id="KAJ6646772.1"/>
    </source>
</evidence>
<accession>A0A9Q0NAF0</accession>
<proteinExistence type="inferred from homology"/>
<feature type="active site" evidence="1">
    <location>
        <position position="302"/>
    </location>
</feature>
<dbReference type="AlphaFoldDB" id="A0A9Q0NAF0"/>
<comment type="subcellular location">
    <subcellularLocation>
        <location evidence="1">Mitochondrion</location>
    </subcellularLocation>
</comment>
<name>A0A9Q0NAF0_9DIPT</name>
<dbReference type="GO" id="GO:0043504">
    <property type="term" value="P:mitochondrial DNA repair"/>
    <property type="evidence" value="ECO:0007669"/>
    <property type="project" value="UniProtKB-UniRule"/>
</dbReference>
<comment type="similarity">
    <text evidence="1">Belongs to the MGME1 family.</text>
</comment>
<evidence type="ECO:0000256" key="1">
    <source>
        <dbReference type="HAMAP-Rule" id="MF_03030"/>
    </source>
</evidence>
<keyword evidence="1" id="KW-0378">Hydrolase</keyword>
<dbReference type="EC" id="3.1.-.-" evidence="1"/>
<feature type="active site" evidence="1">
    <location>
        <position position="287"/>
    </location>
</feature>
<evidence type="ECO:0000313" key="5">
    <source>
        <dbReference type="Proteomes" id="UP001151699"/>
    </source>
</evidence>
<feature type="region of interest" description="Disordered" evidence="2">
    <location>
        <begin position="46"/>
        <end position="67"/>
    </location>
</feature>
<gene>
    <name evidence="4" type="primary">Mgme1</name>
    <name evidence="4" type="ORF">Bhyg_01986</name>
</gene>
<dbReference type="EMBL" id="WJQU01000001">
    <property type="protein sequence ID" value="KAJ6646772.1"/>
    <property type="molecule type" value="Genomic_DNA"/>
</dbReference>
<dbReference type="GO" id="GO:0008297">
    <property type="term" value="F:single-stranded DNA exodeoxyribonuclease activity"/>
    <property type="evidence" value="ECO:0007669"/>
    <property type="project" value="UniProtKB-UniRule"/>
</dbReference>
<keyword evidence="1 4" id="KW-0269">Exonuclease</keyword>
<dbReference type="Pfam" id="PF12705">
    <property type="entry name" value="PDDEXK_1"/>
    <property type="match status" value="1"/>
</dbReference>